<gene>
    <name evidence="2" type="ORF">CAUS1442_LOCUS4941</name>
</gene>
<accession>A0A7R9ZKX6</accession>
<reference evidence="2" key="1">
    <citation type="submission" date="2021-01" db="EMBL/GenBank/DDBJ databases">
        <authorList>
            <person name="Corre E."/>
            <person name="Pelletier E."/>
            <person name="Niang G."/>
            <person name="Scheremetjew M."/>
            <person name="Finn R."/>
            <person name="Kale V."/>
            <person name="Holt S."/>
            <person name="Cochrane G."/>
            <person name="Meng A."/>
            <person name="Brown T."/>
            <person name="Cohen L."/>
        </authorList>
    </citation>
    <scope>NUCLEOTIDE SEQUENCE</scope>
    <source>
        <strain evidence="2">CCMP3328</strain>
    </source>
</reference>
<dbReference type="PANTHER" id="PTHR13887">
    <property type="entry name" value="GLUTATHIONE S-TRANSFERASE KAPPA"/>
    <property type="match status" value="1"/>
</dbReference>
<dbReference type="InterPro" id="IPR001853">
    <property type="entry name" value="DSBA-like_thioredoxin_dom"/>
</dbReference>
<dbReference type="GO" id="GO:0016491">
    <property type="term" value="F:oxidoreductase activity"/>
    <property type="evidence" value="ECO:0007669"/>
    <property type="project" value="InterPro"/>
</dbReference>
<protein>
    <recommendedName>
        <fullName evidence="1">DSBA-like thioredoxin domain-containing protein</fullName>
    </recommendedName>
</protein>
<dbReference type="AlphaFoldDB" id="A0A7R9ZKX6"/>
<organism evidence="2">
    <name type="scientific">Craspedostauros australis</name>
    <dbReference type="NCBI Taxonomy" id="1486917"/>
    <lineage>
        <taxon>Eukaryota</taxon>
        <taxon>Sar</taxon>
        <taxon>Stramenopiles</taxon>
        <taxon>Ochrophyta</taxon>
        <taxon>Bacillariophyta</taxon>
        <taxon>Bacillariophyceae</taxon>
        <taxon>Bacillariophycidae</taxon>
        <taxon>Naviculales</taxon>
        <taxon>Naviculaceae</taxon>
        <taxon>Craspedostauros</taxon>
    </lineage>
</organism>
<dbReference type="SUPFAM" id="SSF52833">
    <property type="entry name" value="Thioredoxin-like"/>
    <property type="match status" value="1"/>
</dbReference>
<dbReference type="PANTHER" id="PTHR13887:SF41">
    <property type="entry name" value="THIOREDOXIN SUPERFAMILY PROTEIN"/>
    <property type="match status" value="1"/>
</dbReference>
<proteinExistence type="predicted"/>
<evidence type="ECO:0000313" key="2">
    <source>
        <dbReference type="EMBL" id="CAD8332840.1"/>
    </source>
</evidence>
<dbReference type="Pfam" id="PF01323">
    <property type="entry name" value="DSBA"/>
    <property type="match status" value="1"/>
</dbReference>
<dbReference type="EMBL" id="HBEF01007876">
    <property type="protein sequence ID" value="CAD8332840.1"/>
    <property type="molecule type" value="Transcribed_RNA"/>
</dbReference>
<dbReference type="Gene3D" id="3.40.30.10">
    <property type="entry name" value="Glutaredoxin"/>
    <property type="match status" value="1"/>
</dbReference>
<feature type="domain" description="DSBA-like thioredoxin" evidence="1">
    <location>
        <begin position="49"/>
        <end position="165"/>
    </location>
</feature>
<dbReference type="InterPro" id="IPR036249">
    <property type="entry name" value="Thioredoxin-like_sf"/>
</dbReference>
<name>A0A7R9ZKX6_9STRA</name>
<evidence type="ECO:0000259" key="1">
    <source>
        <dbReference type="Pfam" id="PF01323"/>
    </source>
</evidence>
<sequence>MIDPATNINGETVPDYCQRRWGGGGWTKNLKVQGRKDGASFNNWQWWPHTLKAHQLVHYCETKHLPTNKCNALLFDAEYEQGLNLADVEVLMDVASKMEITELDELKKYLTEDEGAAEVNRAIALGRRDYEISSVPFFVIGKVDADGNPSRKPYGFSGAQGPETFLGIFEKLSSSETA</sequence>